<evidence type="ECO:0000313" key="6">
    <source>
        <dbReference type="Ensembl" id="ENSCMIP00000031297.1"/>
    </source>
</evidence>
<feature type="region of interest" description="Disordered" evidence="4">
    <location>
        <begin position="231"/>
        <end position="296"/>
    </location>
</feature>
<keyword evidence="1 2" id="KW-0728">SH3 domain</keyword>
<dbReference type="CDD" id="cd11874">
    <property type="entry name" value="SH3_CD2AP-like_2"/>
    <property type="match status" value="1"/>
</dbReference>
<dbReference type="OMA" id="MEVQVEY"/>
<feature type="domain" description="SH3" evidence="5">
    <location>
        <begin position="17"/>
        <end position="76"/>
    </location>
</feature>
<feature type="domain" description="SH3" evidence="5">
    <location>
        <begin position="134"/>
        <end position="195"/>
    </location>
</feature>
<dbReference type="SMART" id="SM00326">
    <property type="entry name" value="SH3"/>
    <property type="match status" value="2"/>
</dbReference>
<keyword evidence="3" id="KW-0175">Coiled coil</keyword>
<reference evidence="6" key="5">
    <citation type="submission" date="2025-09" db="UniProtKB">
        <authorList>
            <consortium name="Ensembl"/>
        </authorList>
    </citation>
    <scope>IDENTIFICATION</scope>
</reference>
<dbReference type="PROSITE" id="PS50002">
    <property type="entry name" value="SH3"/>
    <property type="match status" value="2"/>
</dbReference>
<dbReference type="PANTHER" id="PTHR14167">
    <property type="entry name" value="SH3 DOMAIN-CONTAINING"/>
    <property type="match status" value="1"/>
</dbReference>
<gene>
    <name evidence="6" type="primary">sh3d21</name>
</gene>
<reference evidence="7" key="2">
    <citation type="journal article" date="2007" name="PLoS Biol.">
        <title>Survey sequencing and comparative analysis of the elephant shark (Callorhinchus milii) genome.</title>
        <authorList>
            <person name="Venkatesh B."/>
            <person name="Kirkness E.F."/>
            <person name="Loh Y.H."/>
            <person name="Halpern A.L."/>
            <person name="Lee A.P."/>
            <person name="Johnson J."/>
            <person name="Dandona N."/>
            <person name="Viswanathan L.D."/>
            <person name="Tay A."/>
            <person name="Venter J.C."/>
            <person name="Strausberg R.L."/>
            <person name="Brenner S."/>
        </authorList>
    </citation>
    <scope>NUCLEOTIDE SEQUENCE [LARGE SCALE GENOMIC DNA]</scope>
</reference>
<dbReference type="GO" id="GO:0007015">
    <property type="term" value="P:actin filament organization"/>
    <property type="evidence" value="ECO:0007669"/>
    <property type="project" value="TreeGrafter"/>
</dbReference>
<dbReference type="Pfam" id="PF07653">
    <property type="entry name" value="SH3_2"/>
    <property type="match status" value="2"/>
</dbReference>
<protein>
    <recommendedName>
        <fullName evidence="5">SH3 domain-containing protein</fullName>
    </recommendedName>
</protein>
<dbReference type="Ensembl" id="ENSCMIT00000031773.1">
    <property type="protein sequence ID" value="ENSCMIP00000031297.1"/>
    <property type="gene ID" value="ENSCMIG00000013444.1"/>
</dbReference>
<evidence type="ECO:0000256" key="4">
    <source>
        <dbReference type="SAM" id="MobiDB-lite"/>
    </source>
</evidence>
<name>A0A4W3IPW3_CALMI</name>
<evidence type="ECO:0000256" key="1">
    <source>
        <dbReference type="ARBA" id="ARBA00022443"/>
    </source>
</evidence>
<dbReference type="InterPro" id="IPR050384">
    <property type="entry name" value="Endophilin_SH3RF"/>
</dbReference>
<feature type="region of interest" description="Disordered" evidence="4">
    <location>
        <begin position="77"/>
        <end position="96"/>
    </location>
</feature>
<accession>A0A4W3IPW3</accession>
<keyword evidence="7" id="KW-1185">Reference proteome</keyword>
<evidence type="ECO:0000313" key="7">
    <source>
        <dbReference type="Proteomes" id="UP000314986"/>
    </source>
</evidence>
<dbReference type="AlphaFoldDB" id="A0A4W3IPW3"/>
<feature type="region of interest" description="Disordered" evidence="4">
    <location>
        <begin position="314"/>
        <end position="346"/>
    </location>
</feature>
<dbReference type="Gene3D" id="2.30.30.40">
    <property type="entry name" value="SH3 Domains"/>
    <property type="match status" value="2"/>
</dbReference>
<evidence type="ECO:0000256" key="3">
    <source>
        <dbReference type="SAM" id="Coils"/>
    </source>
</evidence>
<dbReference type="SUPFAM" id="SSF50044">
    <property type="entry name" value="SH3-domain"/>
    <property type="match status" value="2"/>
</dbReference>
<evidence type="ECO:0000256" key="2">
    <source>
        <dbReference type="PROSITE-ProRule" id="PRU00192"/>
    </source>
</evidence>
<sequence length="457" mass="51489">MQELTAAHDTENREKRRRQRWCEVIFSYTAERPDELQLTMGDIIEVLGELEDGWWLGRKNEKSGAFPSNFVIELQHSDGYSRKGPPKEPGDETIKRCPRLSDSSLELKQPSEIQAFRSMRLKAGRATAVVANRMEKEYCKVIFDYIGTSEDELELHRGDVILVLNKDTGEDGWWEGYLNGKEGLFPDNFVTFYSQTPEATEGIPSKFQPTNYTSLTPDSLEVAKKPELPIWKSEHKDDQTEAQNEKPEAVTPANFTPAKKVPPPVKIKPTLFNFPNKANAEQPGPPQTRNETQRDKIEPELMSFDILTVSTEKLSHPTANRAKPQGRRPPSQLVTHLELPEPPPVPVKPAPLPAKASAPVPKVPFPTVPPLCPPVLRPSSGLPSVPEQASRGKGEGTLAAIQELRGEIHSLHLSLDLLRNQHQKDMTELKQEMVEERNKRTVLQMEVDRMRKLMAST</sequence>
<organism evidence="6 7">
    <name type="scientific">Callorhinchus milii</name>
    <name type="common">Ghost shark</name>
    <dbReference type="NCBI Taxonomy" id="7868"/>
    <lineage>
        <taxon>Eukaryota</taxon>
        <taxon>Metazoa</taxon>
        <taxon>Chordata</taxon>
        <taxon>Craniata</taxon>
        <taxon>Vertebrata</taxon>
        <taxon>Chondrichthyes</taxon>
        <taxon>Holocephali</taxon>
        <taxon>Chimaeriformes</taxon>
        <taxon>Callorhinchidae</taxon>
        <taxon>Callorhinchus</taxon>
    </lineage>
</organism>
<dbReference type="InParanoid" id="A0A4W3IPW3"/>
<dbReference type="PRINTS" id="PR00452">
    <property type="entry name" value="SH3DOMAIN"/>
</dbReference>
<dbReference type="FunFam" id="2.30.30.40:FF:000072">
    <property type="entry name" value="Unconventional Myosin IB"/>
    <property type="match status" value="1"/>
</dbReference>
<feature type="compositionally biased region" description="Basic and acidic residues" evidence="4">
    <location>
        <begin position="77"/>
        <end position="95"/>
    </location>
</feature>
<proteinExistence type="predicted"/>
<evidence type="ECO:0000259" key="5">
    <source>
        <dbReference type="PROSITE" id="PS50002"/>
    </source>
</evidence>
<dbReference type="Proteomes" id="UP000314986">
    <property type="component" value="Unassembled WGS sequence"/>
</dbReference>
<dbReference type="InterPro" id="IPR036028">
    <property type="entry name" value="SH3-like_dom_sf"/>
</dbReference>
<reference evidence="7" key="1">
    <citation type="journal article" date="2006" name="Science">
        <title>Ancient noncoding elements conserved in the human genome.</title>
        <authorList>
            <person name="Venkatesh B."/>
            <person name="Kirkness E.F."/>
            <person name="Loh Y.H."/>
            <person name="Halpern A.L."/>
            <person name="Lee A.P."/>
            <person name="Johnson J."/>
            <person name="Dandona N."/>
            <person name="Viswanathan L.D."/>
            <person name="Tay A."/>
            <person name="Venter J.C."/>
            <person name="Strausberg R.L."/>
            <person name="Brenner S."/>
        </authorList>
    </citation>
    <scope>NUCLEOTIDE SEQUENCE [LARGE SCALE GENOMIC DNA]</scope>
</reference>
<dbReference type="InterPro" id="IPR001452">
    <property type="entry name" value="SH3_domain"/>
</dbReference>
<reference evidence="7" key="3">
    <citation type="journal article" date="2014" name="Nature">
        <title>Elephant shark genome provides unique insights into gnathostome evolution.</title>
        <authorList>
            <consortium name="International Elephant Shark Genome Sequencing Consortium"/>
            <person name="Venkatesh B."/>
            <person name="Lee A.P."/>
            <person name="Ravi V."/>
            <person name="Maurya A.K."/>
            <person name="Lian M.M."/>
            <person name="Swann J.B."/>
            <person name="Ohta Y."/>
            <person name="Flajnik M.F."/>
            <person name="Sutoh Y."/>
            <person name="Kasahara M."/>
            <person name="Hoon S."/>
            <person name="Gangu V."/>
            <person name="Roy S.W."/>
            <person name="Irimia M."/>
            <person name="Korzh V."/>
            <person name="Kondrychyn I."/>
            <person name="Lim Z.W."/>
            <person name="Tay B.H."/>
            <person name="Tohari S."/>
            <person name="Kong K.W."/>
            <person name="Ho S."/>
            <person name="Lorente-Galdos B."/>
            <person name="Quilez J."/>
            <person name="Marques-Bonet T."/>
            <person name="Raney B.J."/>
            <person name="Ingham P.W."/>
            <person name="Tay A."/>
            <person name="Hillier L.W."/>
            <person name="Minx P."/>
            <person name="Boehm T."/>
            <person name="Wilson R.K."/>
            <person name="Brenner S."/>
            <person name="Warren W.C."/>
        </authorList>
    </citation>
    <scope>NUCLEOTIDE SEQUENCE [LARGE SCALE GENOMIC DNA]</scope>
</reference>
<feature type="coiled-coil region" evidence="3">
    <location>
        <begin position="401"/>
        <end position="446"/>
    </location>
</feature>
<dbReference type="CDD" id="cd12142">
    <property type="entry name" value="SH3_D21-like"/>
    <property type="match status" value="1"/>
</dbReference>
<reference evidence="6" key="4">
    <citation type="submission" date="2025-08" db="UniProtKB">
        <authorList>
            <consortium name="Ensembl"/>
        </authorList>
    </citation>
    <scope>IDENTIFICATION</scope>
</reference>
<dbReference type="GeneTree" id="ENSGT00940000160627"/>
<feature type="compositionally biased region" description="Basic and acidic residues" evidence="4">
    <location>
        <begin position="231"/>
        <end position="248"/>
    </location>
</feature>
<dbReference type="GO" id="GO:0016477">
    <property type="term" value="P:cell migration"/>
    <property type="evidence" value="ECO:0007669"/>
    <property type="project" value="TreeGrafter"/>
</dbReference>
<dbReference type="PANTHER" id="PTHR14167:SF92">
    <property type="entry name" value="CIN85 AND CD2AP RELATED, ISOFORM J"/>
    <property type="match status" value="1"/>
</dbReference>
<dbReference type="InterPro" id="IPR035468">
    <property type="entry name" value="SH3D21_SH3"/>
</dbReference>